<keyword evidence="1" id="KW-1133">Transmembrane helix</keyword>
<keyword evidence="1" id="KW-0812">Transmembrane</keyword>
<dbReference type="InterPro" id="IPR005530">
    <property type="entry name" value="SPW"/>
</dbReference>
<evidence type="ECO:0000259" key="2">
    <source>
        <dbReference type="Pfam" id="PF03779"/>
    </source>
</evidence>
<organism evidence="3 4">
    <name type="scientific">Nostocoides japonicum T1-X7</name>
    <dbReference type="NCBI Taxonomy" id="1194083"/>
    <lineage>
        <taxon>Bacteria</taxon>
        <taxon>Bacillati</taxon>
        <taxon>Actinomycetota</taxon>
        <taxon>Actinomycetes</taxon>
        <taxon>Micrococcales</taxon>
        <taxon>Intrasporangiaceae</taxon>
        <taxon>Nostocoides</taxon>
    </lineage>
</organism>
<feature type="transmembrane region" description="Helical" evidence="1">
    <location>
        <begin position="79"/>
        <end position="99"/>
    </location>
</feature>
<feature type="domain" description="SPW repeat-containing integral membrane" evidence="2">
    <location>
        <begin position="27"/>
        <end position="121"/>
    </location>
</feature>
<feature type="transmembrane region" description="Helical" evidence="1">
    <location>
        <begin position="105"/>
        <end position="124"/>
    </location>
</feature>
<evidence type="ECO:0000256" key="1">
    <source>
        <dbReference type="SAM" id="Phobius"/>
    </source>
</evidence>
<feature type="transmembrane region" description="Helical" evidence="1">
    <location>
        <begin position="52"/>
        <end position="72"/>
    </location>
</feature>
<feature type="transmembrane region" description="Helical" evidence="1">
    <location>
        <begin position="30"/>
        <end position="46"/>
    </location>
</feature>
<accession>A0A077M223</accession>
<protein>
    <recommendedName>
        <fullName evidence="2">SPW repeat-containing integral membrane domain-containing protein</fullName>
    </recommendedName>
</protein>
<dbReference type="STRING" id="1194083.BN12_630007"/>
<dbReference type="Proteomes" id="UP000035721">
    <property type="component" value="Unassembled WGS sequence"/>
</dbReference>
<name>A0A077M223_9MICO</name>
<dbReference type="AlphaFoldDB" id="A0A077M223"/>
<comment type="caution">
    <text evidence="3">The sequence shown here is derived from an EMBL/GenBank/DDBJ whole genome shotgun (WGS) entry which is preliminary data.</text>
</comment>
<keyword evidence="1" id="KW-0472">Membrane</keyword>
<proteinExistence type="predicted"/>
<evidence type="ECO:0000313" key="3">
    <source>
        <dbReference type="EMBL" id="CCH79896.1"/>
    </source>
</evidence>
<reference evidence="3 4" key="1">
    <citation type="journal article" date="2013" name="ISME J.">
        <title>A metabolic model for members of the genus Tetrasphaera involved in enhanced biological phosphorus removal.</title>
        <authorList>
            <person name="Kristiansen R."/>
            <person name="Nguyen H.T.T."/>
            <person name="Saunders A.M."/>
            <person name="Nielsen J.L."/>
            <person name="Wimmer R."/>
            <person name="Le V.Q."/>
            <person name="McIlroy S.J."/>
            <person name="Petrovski S."/>
            <person name="Seviour R.J."/>
            <person name="Calteau A."/>
            <person name="Nielsen K.L."/>
            <person name="Nielsen P.H."/>
        </authorList>
    </citation>
    <scope>NUCLEOTIDE SEQUENCE [LARGE SCALE GENOMIC DNA]</scope>
    <source>
        <strain evidence="3 4">T1-X7</strain>
    </source>
</reference>
<dbReference type="EMBL" id="CAJB01000396">
    <property type="protein sequence ID" value="CCH79896.1"/>
    <property type="molecule type" value="Genomic_DNA"/>
</dbReference>
<sequence>MLIRLQERRVMSHVKVMVDMTKQWTRWQDWVALVAGVYAFLSPIWTTTVQKASVTLIVLGIVTALAALWSLYAPDVFGIDIAVAVLGVLFFIAPWVMGFTGTSPMAWTSWIVGVVTFVVGALAIPMENRAHRGHGTPLAQH</sequence>
<gene>
    <name evidence="3" type="ORF">BN12_630007</name>
</gene>
<keyword evidence="4" id="KW-1185">Reference proteome</keyword>
<dbReference type="Pfam" id="PF03779">
    <property type="entry name" value="SPW"/>
    <property type="match status" value="1"/>
</dbReference>
<evidence type="ECO:0000313" key="4">
    <source>
        <dbReference type="Proteomes" id="UP000035721"/>
    </source>
</evidence>